<reference evidence="3 4" key="1">
    <citation type="submission" date="2024-09" db="EMBL/GenBank/DDBJ databases">
        <authorList>
            <person name="Sun Q."/>
            <person name="Mori K."/>
        </authorList>
    </citation>
    <scope>NUCLEOTIDE SEQUENCE [LARGE SCALE GENOMIC DNA]</scope>
    <source>
        <strain evidence="3 4">NCAIM B.02336</strain>
    </source>
</reference>
<keyword evidence="1" id="KW-0732">Signal</keyword>
<evidence type="ECO:0000313" key="4">
    <source>
        <dbReference type="Proteomes" id="UP001589834"/>
    </source>
</evidence>
<dbReference type="PROSITE" id="PS51257">
    <property type="entry name" value="PROKAR_LIPOPROTEIN"/>
    <property type="match status" value="1"/>
</dbReference>
<feature type="signal peptide" evidence="1">
    <location>
        <begin position="1"/>
        <end position="26"/>
    </location>
</feature>
<dbReference type="CDD" id="cd14727">
    <property type="entry name" value="ChanN-like"/>
    <property type="match status" value="1"/>
</dbReference>
<dbReference type="SUPFAM" id="SSF159501">
    <property type="entry name" value="EreA/ChaN-like"/>
    <property type="match status" value="1"/>
</dbReference>
<keyword evidence="3" id="KW-0449">Lipoprotein</keyword>
<comment type="caution">
    <text evidence="3">The sequence shown here is derived from an EMBL/GenBank/DDBJ whole genome shotgun (WGS) entry which is preliminary data.</text>
</comment>
<evidence type="ECO:0000256" key="1">
    <source>
        <dbReference type="SAM" id="SignalP"/>
    </source>
</evidence>
<evidence type="ECO:0000259" key="2">
    <source>
        <dbReference type="Pfam" id="PF04187"/>
    </source>
</evidence>
<proteinExistence type="predicted"/>
<keyword evidence="4" id="KW-1185">Reference proteome</keyword>
<dbReference type="InterPro" id="IPR007314">
    <property type="entry name" value="Cofac_haem-bd_dom"/>
</dbReference>
<dbReference type="Gene3D" id="3.40.50.11550">
    <property type="match status" value="1"/>
</dbReference>
<feature type="chain" id="PRO_5045415986" evidence="1">
    <location>
        <begin position="27"/>
        <end position="288"/>
    </location>
</feature>
<dbReference type="Proteomes" id="UP001589834">
    <property type="component" value="Unassembled WGS sequence"/>
</dbReference>
<evidence type="ECO:0000313" key="3">
    <source>
        <dbReference type="EMBL" id="MFC0592491.1"/>
    </source>
</evidence>
<protein>
    <submittedName>
        <fullName evidence="3">ChaN family lipoprotein</fullName>
    </submittedName>
</protein>
<gene>
    <name evidence="3" type="ORF">ACFFGG_07980</name>
</gene>
<feature type="domain" description="Haem-binding uptake Tiki superfamily ChaN" evidence="2">
    <location>
        <begin position="39"/>
        <end position="226"/>
    </location>
</feature>
<dbReference type="RefSeq" id="WP_377481881.1">
    <property type="nucleotide sequence ID" value="NZ_JBHLTN010000014.1"/>
</dbReference>
<dbReference type="EMBL" id="JBHLTN010000014">
    <property type="protein sequence ID" value="MFC0592491.1"/>
    <property type="molecule type" value="Genomic_DNA"/>
</dbReference>
<name>A0ABV6PRM5_9BURK</name>
<sequence length="288" mass="31222">MRRFTLLATAALAALLLAACATPARLSPADQARLDARLNALLPTDVLLLGEQHDAPEHHRLERATVQWLAARGRLAALVLEMAEQGHDTAGLPRSASQAQVRRALAWDEAGWPWDTYGPVVMAAVRAGVPVWGANLPRAEMRQAMQDASLDTRLPPAAWAEQQRRIREGHCDLLPEGQIVPMTRIQIARDRAMAETAVRALQPGRTVLLVAGNGHVQRGLGIPEYLPNNIKSKVVSAQAEQARAAINSGYSAIQAEAGADQVWPTPPLPPRDPCAELRQHFKPADAAR</sequence>
<accession>A0ABV6PRM5</accession>
<dbReference type="Pfam" id="PF04187">
    <property type="entry name" value="Cofac_haem_bdg"/>
    <property type="match status" value="1"/>
</dbReference>
<organism evidence="3 4">
    <name type="scientific">Ottowia pentelensis</name>
    <dbReference type="NCBI Taxonomy" id="511108"/>
    <lineage>
        <taxon>Bacteria</taxon>
        <taxon>Pseudomonadati</taxon>
        <taxon>Pseudomonadota</taxon>
        <taxon>Betaproteobacteria</taxon>
        <taxon>Burkholderiales</taxon>
        <taxon>Comamonadaceae</taxon>
        <taxon>Ottowia</taxon>
    </lineage>
</organism>
<dbReference type="Gene3D" id="1.10.8.760">
    <property type="entry name" value="Haem-binding uptake, Tiki superfamily, ChaN, domain 2"/>
    <property type="match status" value="1"/>
</dbReference>